<proteinExistence type="predicted"/>
<dbReference type="InterPro" id="IPR001940">
    <property type="entry name" value="Peptidase_S1C"/>
</dbReference>
<dbReference type="GO" id="GO:0004252">
    <property type="term" value="F:serine-type endopeptidase activity"/>
    <property type="evidence" value="ECO:0007669"/>
    <property type="project" value="InterPro"/>
</dbReference>
<dbReference type="Gene3D" id="2.60.60.30">
    <property type="entry name" value="sav2460 like domains"/>
    <property type="match status" value="1"/>
</dbReference>
<dbReference type="PRINTS" id="PR00834">
    <property type="entry name" value="PROTEASES2C"/>
</dbReference>
<keyword evidence="3" id="KW-1185">Reference proteome</keyword>
<comment type="caution">
    <text evidence="2">The sequence shown here is derived from an EMBL/GenBank/DDBJ whole genome shotgun (WGS) entry which is preliminary data.</text>
</comment>
<dbReference type="EMBL" id="PXYI01000004">
    <property type="protein sequence ID" value="PSJ39516.1"/>
    <property type="molecule type" value="Genomic_DNA"/>
</dbReference>
<dbReference type="RefSeq" id="WP_106513417.1">
    <property type="nucleotide sequence ID" value="NZ_PXYI01000004.1"/>
</dbReference>
<feature type="domain" description="TerD" evidence="1">
    <location>
        <begin position="71"/>
        <end position="159"/>
    </location>
</feature>
<gene>
    <name evidence="2" type="ORF">C7I55_12990</name>
</gene>
<evidence type="ECO:0000259" key="1">
    <source>
        <dbReference type="Pfam" id="PF02342"/>
    </source>
</evidence>
<organism evidence="2 3">
    <name type="scientific">Allosphingosinicella deserti</name>
    <dbReference type="NCBI Taxonomy" id="2116704"/>
    <lineage>
        <taxon>Bacteria</taxon>
        <taxon>Pseudomonadati</taxon>
        <taxon>Pseudomonadota</taxon>
        <taxon>Alphaproteobacteria</taxon>
        <taxon>Sphingomonadales</taxon>
        <taxon>Sphingomonadaceae</taxon>
        <taxon>Allosphingosinicella</taxon>
    </lineage>
</organism>
<evidence type="ECO:0000313" key="3">
    <source>
        <dbReference type="Proteomes" id="UP000241167"/>
    </source>
</evidence>
<dbReference type="PANTHER" id="PTHR43019">
    <property type="entry name" value="SERINE ENDOPROTEASE DEGS"/>
    <property type="match status" value="1"/>
</dbReference>
<dbReference type="AlphaFoldDB" id="A0A2P7QNI7"/>
<dbReference type="InterPro" id="IPR009003">
    <property type="entry name" value="Peptidase_S1_PA"/>
</dbReference>
<protein>
    <recommendedName>
        <fullName evidence="1">TerD domain-containing protein</fullName>
    </recommendedName>
</protein>
<dbReference type="Pfam" id="PF02342">
    <property type="entry name" value="TerD"/>
    <property type="match status" value="1"/>
</dbReference>
<name>A0A2P7QNI7_9SPHN</name>
<dbReference type="InterPro" id="IPR003325">
    <property type="entry name" value="TerD"/>
</dbReference>
<dbReference type="Pfam" id="PF13365">
    <property type="entry name" value="Trypsin_2"/>
    <property type="match status" value="1"/>
</dbReference>
<sequence>MREIAAGERVSLPGAQLEIGLDGPSLDRLGAELGSMLVALDARRQCSAAFRPLDIGARELRPGAAFDEMGALRLDVAALPADVERLLLILFLRRGAGRGLSFRDFGRIDATFGDFRFSLDLTNRGEAALIIGEVYRREGAWRLTANGQGFVGGLPALANALGIDIPIPVAPDLPRPGERGHGSGSSFSGSGFAVDSSHILTNAHVIDGAAKVDISGDRLTMPGEVVFSDPRNDIALLRVDRQLPAFARFRSQIDLHLGEDVIVLGFPLQGLLGAGPQATAGNVSALCGIGNDTSVMQFSAPIASGNSGGPVLDQSGLIVGLVHASLNLDRVREGGSSAENINFGVKGAVVRSFLSAVGVEPELCLEAPVRSRADIVREARTFIYRIRCEG</sequence>
<dbReference type="SUPFAM" id="SSF50494">
    <property type="entry name" value="Trypsin-like serine proteases"/>
    <property type="match status" value="1"/>
</dbReference>
<dbReference type="InterPro" id="IPR043504">
    <property type="entry name" value="Peptidase_S1_PA_chymotrypsin"/>
</dbReference>
<reference evidence="2 3" key="1">
    <citation type="submission" date="2018-03" db="EMBL/GenBank/DDBJ databases">
        <title>The draft genome of Sphingosinicella sp. GL-C-18.</title>
        <authorList>
            <person name="Liu L."/>
            <person name="Li L."/>
            <person name="Liang L."/>
            <person name="Zhang X."/>
            <person name="Wang T."/>
        </authorList>
    </citation>
    <scope>NUCLEOTIDE SEQUENCE [LARGE SCALE GENOMIC DNA]</scope>
    <source>
        <strain evidence="2 3">GL-C-18</strain>
    </source>
</reference>
<dbReference type="PANTHER" id="PTHR43019:SF23">
    <property type="entry name" value="PROTEASE DO-LIKE 5, CHLOROPLASTIC"/>
    <property type="match status" value="1"/>
</dbReference>
<dbReference type="Proteomes" id="UP000241167">
    <property type="component" value="Unassembled WGS sequence"/>
</dbReference>
<accession>A0A2P7QNI7</accession>
<evidence type="ECO:0000313" key="2">
    <source>
        <dbReference type="EMBL" id="PSJ39516.1"/>
    </source>
</evidence>
<dbReference type="Gene3D" id="2.40.10.10">
    <property type="entry name" value="Trypsin-like serine proteases"/>
    <property type="match status" value="2"/>
</dbReference>
<dbReference type="GO" id="GO:0006508">
    <property type="term" value="P:proteolysis"/>
    <property type="evidence" value="ECO:0007669"/>
    <property type="project" value="InterPro"/>
</dbReference>
<dbReference type="OrthoDB" id="1522627at2"/>